<keyword evidence="5" id="KW-1185">Reference proteome</keyword>
<sequence>MPRLFLRLLAVLMLAALPASAQEGVQISFGQSLRLEGSALEVTADLLTVDQTTGASEFSGNVLAVQGDMRISAGALRLEYAAGAREGQQRISRLVASGGVTMSTPSEALESREAVYSLDAQSLEMTGAVMLVQGENLLSGERFVADLRAGTGRMVGRVRTIIRME</sequence>
<dbReference type="GO" id="GO:0015920">
    <property type="term" value="P:lipopolysaccharide transport"/>
    <property type="evidence" value="ECO:0007669"/>
    <property type="project" value="TreeGrafter"/>
</dbReference>
<gene>
    <name evidence="4" type="ORF">DDE23_08095</name>
</gene>
<dbReference type="InterPro" id="IPR005653">
    <property type="entry name" value="OstA-like_N"/>
</dbReference>
<dbReference type="AlphaFoldDB" id="A0A2T7UU35"/>
<feature type="chain" id="PRO_5015575608" evidence="2">
    <location>
        <begin position="22"/>
        <end position="165"/>
    </location>
</feature>
<evidence type="ECO:0000259" key="3">
    <source>
        <dbReference type="Pfam" id="PF03968"/>
    </source>
</evidence>
<dbReference type="OrthoDB" id="9811926at2"/>
<proteinExistence type="predicted"/>
<organism evidence="4 5">
    <name type="scientific">Pararhodobacter aggregans</name>
    <dbReference type="NCBI Taxonomy" id="404875"/>
    <lineage>
        <taxon>Bacteria</taxon>
        <taxon>Pseudomonadati</taxon>
        <taxon>Pseudomonadota</taxon>
        <taxon>Alphaproteobacteria</taxon>
        <taxon>Rhodobacterales</taxon>
        <taxon>Paracoccaceae</taxon>
        <taxon>Pararhodobacter</taxon>
    </lineage>
</organism>
<reference evidence="4 5" key="1">
    <citation type="journal article" date="2011" name="Syst. Appl. Microbiol.">
        <title>Defluviimonas denitrificans gen. nov., sp. nov., and Pararhodobacter aggregans gen. nov., sp. nov., non-phototrophic Rhodobacteraceae from the biofilter of a marine aquaculture.</title>
        <authorList>
            <person name="Foesel B.U."/>
            <person name="Drake H.L."/>
            <person name="Schramm A."/>
        </authorList>
    </citation>
    <scope>NUCLEOTIDE SEQUENCE [LARGE SCALE GENOMIC DNA]</scope>
    <source>
        <strain evidence="4 5">D1-19</strain>
    </source>
</reference>
<dbReference type="InterPro" id="IPR052037">
    <property type="entry name" value="LPS_export_LptA"/>
</dbReference>
<comment type="caution">
    <text evidence="4">The sequence shown here is derived from an EMBL/GenBank/DDBJ whole genome shotgun (WGS) entry which is preliminary data.</text>
</comment>
<feature type="signal peptide" evidence="2">
    <location>
        <begin position="1"/>
        <end position="21"/>
    </location>
</feature>
<evidence type="ECO:0000256" key="2">
    <source>
        <dbReference type="SAM" id="SignalP"/>
    </source>
</evidence>
<protein>
    <submittedName>
        <fullName evidence="4">Lipopolysaccharide transport periplasmic protein LptA</fullName>
    </submittedName>
</protein>
<evidence type="ECO:0000313" key="4">
    <source>
        <dbReference type="EMBL" id="PVE48088.1"/>
    </source>
</evidence>
<dbReference type="GO" id="GO:0009279">
    <property type="term" value="C:cell outer membrane"/>
    <property type="evidence" value="ECO:0007669"/>
    <property type="project" value="TreeGrafter"/>
</dbReference>
<dbReference type="GO" id="GO:0030288">
    <property type="term" value="C:outer membrane-bounded periplasmic space"/>
    <property type="evidence" value="ECO:0007669"/>
    <property type="project" value="TreeGrafter"/>
</dbReference>
<dbReference type="EMBL" id="QDDR01000003">
    <property type="protein sequence ID" value="PVE48088.1"/>
    <property type="molecule type" value="Genomic_DNA"/>
</dbReference>
<dbReference type="PANTHER" id="PTHR36504">
    <property type="entry name" value="LIPOPOLYSACCHARIDE EXPORT SYSTEM PROTEIN LPTA"/>
    <property type="match status" value="1"/>
</dbReference>
<accession>A0A2T7UU35</accession>
<name>A0A2T7UU35_9RHOB</name>
<dbReference type="RefSeq" id="WP_107751462.1">
    <property type="nucleotide sequence ID" value="NZ_QBKF01000004.1"/>
</dbReference>
<dbReference type="GO" id="GO:0017089">
    <property type="term" value="F:glycolipid transfer activity"/>
    <property type="evidence" value="ECO:0007669"/>
    <property type="project" value="TreeGrafter"/>
</dbReference>
<dbReference type="PANTHER" id="PTHR36504:SF1">
    <property type="entry name" value="LIPOPOLYSACCHARIDE EXPORT SYSTEM PROTEIN LPTA"/>
    <property type="match status" value="1"/>
</dbReference>
<dbReference type="Proteomes" id="UP000244810">
    <property type="component" value="Unassembled WGS sequence"/>
</dbReference>
<evidence type="ECO:0000256" key="1">
    <source>
        <dbReference type="ARBA" id="ARBA00022729"/>
    </source>
</evidence>
<keyword evidence="1 2" id="KW-0732">Signal</keyword>
<feature type="domain" description="Organic solvent tolerance-like N-terminal" evidence="3">
    <location>
        <begin position="41"/>
        <end position="149"/>
    </location>
</feature>
<dbReference type="Gene3D" id="2.60.450.10">
    <property type="entry name" value="Lipopolysaccharide (LPS) transport protein A like domain"/>
    <property type="match status" value="1"/>
</dbReference>
<evidence type="ECO:0000313" key="5">
    <source>
        <dbReference type="Proteomes" id="UP000244810"/>
    </source>
</evidence>
<dbReference type="Pfam" id="PF03968">
    <property type="entry name" value="LptD_N"/>
    <property type="match status" value="1"/>
</dbReference>